<comment type="caution">
    <text evidence="5">The sequence shown here is derived from an EMBL/GenBank/DDBJ whole genome shotgun (WGS) entry which is preliminary data.</text>
</comment>
<dbReference type="SUPFAM" id="SSF48371">
    <property type="entry name" value="ARM repeat"/>
    <property type="match status" value="1"/>
</dbReference>
<dbReference type="SMART" id="SM00913">
    <property type="entry name" value="IBN_N"/>
    <property type="match status" value="1"/>
</dbReference>
<dbReference type="InterPro" id="IPR001494">
    <property type="entry name" value="Importin-beta_N"/>
</dbReference>
<evidence type="ECO:0000313" key="6">
    <source>
        <dbReference type="Proteomes" id="UP001385951"/>
    </source>
</evidence>
<dbReference type="EMBL" id="JASBNA010000086">
    <property type="protein sequence ID" value="KAK7677550.1"/>
    <property type="molecule type" value="Genomic_DNA"/>
</dbReference>
<dbReference type="PANTHER" id="PTHR10997:SF9">
    <property type="entry name" value="IMPORTIN-9"/>
    <property type="match status" value="1"/>
</dbReference>
<dbReference type="GO" id="GO:0005635">
    <property type="term" value="C:nuclear envelope"/>
    <property type="evidence" value="ECO:0007669"/>
    <property type="project" value="TreeGrafter"/>
</dbReference>
<evidence type="ECO:0000256" key="2">
    <source>
        <dbReference type="ARBA" id="ARBA00022448"/>
    </source>
</evidence>
<dbReference type="PANTHER" id="PTHR10997">
    <property type="entry name" value="IMPORTIN-7, 8, 11"/>
    <property type="match status" value="1"/>
</dbReference>
<evidence type="ECO:0000256" key="3">
    <source>
        <dbReference type="ARBA" id="ARBA00023242"/>
    </source>
</evidence>
<evidence type="ECO:0000259" key="4">
    <source>
        <dbReference type="PROSITE" id="PS50166"/>
    </source>
</evidence>
<dbReference type="GO" id="GO:0005829">
    <property type="term" value="C:cytosol"/>
    <property type="evidence" value="ECO:0007669"/>
    <property type="project" value="TreeGrafter"/>
</dbReference>
<evidence type="ECO:0000256" key="1">
    <source>
        <dbReference type="ARBA" id="ARBA00004123"/>
    </source>
</evidence>
<accession>A0AAW0F939</accession>
<dbReference type="InterPro" id="IPR016024">
    <property type="entry name" value="ARM-type_fold"/>
</dbReference>
<reference evidence="5 6" key="1">
    <citation type="submission" date="2022-09" db="EMBL/GenBank/DDBJ databases">
        <authorList>
            <person name="Palmer J.M."/>
        </authorList>
    </citation>
    <scope>NUCLEOTIDE SEQUENCE [LARGE SCALE GENOMIC DNA]</scope>
    <source>
        <strain evidence="5 6">DSM 7382</strain>
    </source>
</reference>
<keyword evidence="6" id="KW-1185">Reference proteome</keyword>
<dbReference type="GO" id="GO:0006606">
    <property type="term" value="P:protein import into nucleus"/>
    <property type="evidence" value="ECO:0007669"/>
    <property type="project" value="TreeGrafter"/>
</dbReference>
<dbReference type="Proteomes" id="UP001385951">
    <property type="component" value="Unassembled WGS sequence"/>
</dbReference>
<proteinExistence type="predicted"/>
<dbReference type="AlphaFoldDB" id="A0AAW0F939"/>
<feature type="domain" description="Importin N-terminal" evidence="4">
    <location>
        <begin position="27"/>
        <end position="105"/>
    </location>
</feature>
<evidence type="ECO:0000313" key="5">
    <source>
        <dbReference type="EMBL" id="KAK7677550.1"/>
    </source>
</evidence>
<comment type="subcellular location">
    <subcellularLocation>
        <location evidence="1">Nucleus</location>
    </subcellularLocation>
</comment>
<gene>
    <name evidence="5" type="ORF">QCA50_019459</name>
</gene>
<sequence>MMNEEFEKFLKLVLDQNSSDNNVRTQAELDFTQVSRQDPTQSSYILIELACNDQLPTDIKQSCLLHLKRFVPKFWSLGFESFVGPPISQELKQVIRDKLIQLATSSPESKIRAGSAYVITQIAAADYPDEWPNLLKDLYELTTRYNDEWSMIGGLSVLNELFDDLITEEQFWDGGQPDADDYLPLDGNEGDDDEGWEDMDDIGVPNYEKLKSYVDEEEEEGLNADEDLKNILILFFKECLSKNLGHFQTFYEMLDDDEKKIITENVVF</sequence>
<dbReference type="Gene3D" id="1.25.10.10">
    <property type="entry name" value="Leucine-rich Repeat Variant"/>
    <property type="match status" value="1"/>
</dbReference>
<organism evidence="5 6">
    <name type="scientific">Cerrena zonata</name>
    <dbReference type="NCBI Taxonomy" id="2478898"/>
    <lineage>
        <taxon>Eukaryota</taxon>
        <taxon>Fungi</taxon>
        <taxon>Dikarya</taxon>
        <taxon>Basidiomycota</taxon>
        <taxon>Agaricomycotina</taxon>
        <taxon>Agaricomycetes</taxon>
        <taxon>Polyporales</taxon>
        <taxon>Cerrenaceae</taxon>
        <taxon>Cerrena</taxon>
    </lineage>
</organism>
<dbReference type="PROSITE" id="PS50166">
    <property type="entry name" value="IMPORTIN_B_NT"/>
    <property type="match status" value="1"/>
</dbReference>
<dbReference type="InterPro" id="IPR011989">
    <property type="entry name" value="ARM-like"/>
</dbReference>
<protein>
    <recommendedName>
        <fullName evidence="4">Importin N-terminal domain-containing protein</fullName>
    </recommendedName>
</protein>
<keyword evidence="3" id="KW-0539">Nucleus</keyword>
<dbReference type="GO" id="GO:0031267">
    <property type="term" value="F:small GTPase binding"/>
    <property type="evidence" value="ECO:0007669"/>
    <property type="project" value="InterPro"/>
</dbReference>
<keyword evidence="2" id="KW-0813">Transport</keyword>
<name>A0AAW0F939_9APHY</name>